<keyword evidence="2" id="KW-1185">Reference proteome</keyword>
<accession>A0AAV4CAL2</accession>
<dbReference type="AlphaFoldDB" id="A0AAV4CAL2"/>
<comment type="caution">
    <text evidence="1">The sequence shown here is derived from an EMBL/GenBank/DDBJ whole genome shotgun (WGS) entry which is preliminary data.</text>
</comment>
<feature type="non-terminal residue" evidence="1">
    <location>
        <position position="1"/>
    </location>
</feature>
<dbReference type="Proteomes" id="UP000735302">
    <property type="component" value="Unassembled WGS sequence"/>
</dbReference>
<protein>
    <submittedName>
        <fullName evidence="1">Uncharacterized protein</fullName>
    </submittedName>
</protein>
<name>A0AAV4CAL2_9GAST</name>
<organism evidence="1 2">
    <name type="scientific">Plakobranchus ocellatus</name>
    <dbReference type="NCBI Taxonomy" id="259542"/>
    <lineage>
        <taxon>Eukaryota</taxon>
        <taxon>Metazoa</taxon>
        <taxon>Spiralia</taxon>
        <taxon>Lophotrochozoa</taxon>
        <taxon>Mollusca</taxon>
        <taxon>Gastropoda</taxon>
        <taxon>Heterobranchia</taxon>
        <taxon>Euthyneura</taxon>
        <taxon>Panpulmonata</taxon>
        <taxon>Sacoglossa</taxon>
        <taxon>Placobranchoidea</taxon>
        <taxon>Plakobranchidae</taxon>
        <taxon>Plakobranchus</taxon>
    </lineage>
</organism>
<reference evidence="1 2" key="1">
    <citation type="journal article" date="2021" name="Elife">
        <title>Chloroplast acquisition without the gene transfer in kleptoplastic sea slugs, Plakobranchus ocellatus.</title>
        <authorList>
            <person name="Maeda T."/>
            <person name="Takahashi S."/>
            <person name="Yoshida T."/>
            <person name="Shimamura S."/>
            <person name="Takaki Y."/>
            <person name="Nagai Y."/>
            <person name="Toyoda A."/>
            <person name="Suzuki Y."/>
            <person name="Arimoto A."/>
            <person name="Ishii H."/>
            <person name="Satoh N."/>
            <person name="Nishiyama T."/>
            <person name="Hasebe M."/>
            <person name="Maruyama T."/>
            <person name="Minagawa J."/>
            <person name="Obokata J."/>
            <person name="Shigenobu S."/>
        </authorList>
    </citation>
    <scope>NUCLEOTIDE SEQUENCE [LARGE SCALE GENOMIC DNA]</scope>
</reference>
<dbReference type="EMBL" id="BLXT01006603">
    <property type="protein sequence ID" value="GFO32336.1"/>
    <property type="molecule type" value="Genomic_DNA"/>
</dbReference>
<proteinExistence type="predicted"/>
<gene>
    <name evidence="1" type="ORF">PoB_005884100</name>
</gene>
<evidence type="ECO:0000313" key="2">
    <source>
        <dbReference type="Proteomes" id="UP000735302"/>
    </source>
</evidence>
<sequence>SLLFRSGSVTEQPCDLPTCFRLNIKLKTCLIQGATNECDADMGTYVAHIWDIAAFNQLAQLGCTQNVIQSRRYVKRALPMLSKRLAAISKLKLKKEFIILNNRPEICREPSVAGSSPAIGALA</sequence>
<evidence type="ECO:0000313" key="1">
    <source>
        <dbReference type="EMBL" id="GFO32336.1"/>
    </source>
</evidence>